<dbReference type="KEGG" id="dgo:DGo_CA1296"/>
<dbReference type="InterPro" id="IPR015813">
    <property type="entry name" value="Pyrv/PenolPyrv_kinase-like_dom"/>
</dbReference>
<dbReference type="PATRIC" id="fig|745776.4.peg.1335"/>
<name>H8GSF0_DEIGI</name>
<dbReference type="CDD" id="cd00377">
    <property type="entry name" value="ICL_PEPM"/>
    <property type="match status" value="1"/>
</dbReference>
<dbReference type="OrthoDB" id="9780430at2"/>
<dbReference type="InterPro" id="IPR039556">
    <property type="entry name" value="ICL/PEPM"/>
</dbReference>
<evidence type="ECO:0000313" key="1">
    <source>
        <dbReference type="EMBL" id="AFD25223.1"/>
    </source>
</evidence>
<dbReference type="GO" id="GO:0003824">
    <property type="term" value="F:catalytic activity"/>
    <property type="evidence" value="ECO:0007669"/>
    <property type="project" value="InterPro"/>
</dbReference>
<accession>H8GSF0</accession>
<dbReference type="Pfam" id="PF13714">
    <property type="entry name" value="PEP_mutase"/>
    <property type="match status" value="1"/>
</dbReference>
<protein>
    <submittedName>
        <fullName evidence="1">Putative PEP phosphonomutase</fullName>
    </submittedName>
</protein>
<dbReference type="RefSeq" id="WP_014684706.1">
    <property type="nucleotide sequence ID" value="NC_017790.1"/>
</dbReference>
<dbReference type="HOGENOM" id="CLU_027389_2_3_0"/>
<proteinExistence type="predicted"/>
<dbReference type="STRING" id="745776.DGo_CA1296"/>
<dbReference type="Proteomes" id="UP000007575">
    <property type="component" value="Chromosome"/>
</dbReference>
<dbReference type="AlphaFoldDB" id="H8GSF0"/>
<dbReference type="EMBL" id="CP002191">
    <property type="protein sequence ID" value="AFD25223.1"/>
    <property type="molecule type" value="Genomic_DNA"/>
</dbReference>
<dbReference type="SUPFAM" id="SSF51621">
    <property type="entry name" value="Phosphoenolpyruvate/pyruvate domain"/>
    <property type="match status" value="1"/>
</dbReference>
<reference evidence="1 2" key="1">
    <citation type="journal article" date="2012" name="PLoS ONE">
        <title>Genome sequence and transcriptome analysis of the radioresistant bacterium Deinococcus gobiensis: insights into the extreme environmental adaptations.</title>
        <authorList>
            <person name="Yuan M."/>
            <person name="Chen M."/>
            <person name="Zhang W."/>
            <person name="Lu W."/>
            <person name="Wang J."/>
            <person name="Yang M."/>
            <person name="Zhao P."/>
            <person name="Tang R."/>
            <person name="Li X."/>
            <person name="Hao Y."/>
            <person name="Zhou Z."/>
            <person name="Zhan Y."/>
            <person name="Yu H."/>
            <person name="Teng C."/>
            <person name="Yan Y."/>
            <person name="Ping S."/>
            <person name="Wang Y."/>
            <person name="Lin M."/>
        </authorList>
    </citation>
    <scope>NUCLEOTIDE SEQUENCE [LARGE SCALE GENOMIC DNA]</scope>
    <source>
        <strain evidence="1 2">I-0</strain>
    </source>
</reference>
<dbReference type="Gene3D" id="6.10.250.510">
    <property type="match status" value="1"/>
</dbReference>
<gene>
    <name evidence="1" type="ordered locus">DGo_CA1296</name>
</gene>
<dbReference type="InterPro" id="IPR040442">
    <property type="entry name" value="Pyrv_kinase-like_dom_sf"/>
</dbReference>
<dbReference type="PANTHER" id="PTHR42905">
    <property type="entry name" value="PHOSPHOENOLPYRUVATE CARBOXYLASE"/>
    <property type="match status" value="1"/>
</dbReference>
<sequence>MTHFERCQTFRDLHQSQRPQSPGFVLPNAWDAASARVLERAGFAAIGTTSAGIAHARGLRDGQTLSRDEMLREVQTIIRAVSVPVNADIEAGYGDTPGDVAQTVTAFVTAGAAGINLEDACGTELYGRSHQAERLRAAQAAIGASGLPVFLNARIDTYLLGMGHTPEERLAETLARGHAYVAAGADGLFVPLATDSDLIRTLAHSLKVPLNVMAFPGSPAPAELLASGATRVSYSQSLMLAALGLTSQMAHELYESGTSNTMNRYFYGFTQASALFPDRPNTA</sequence>
<keyword evidence="2" id="KW-1185">Reference proteome</keyword>
<dbReference type="PANTHER" id="PTHR42905:SF16">
    <property type="entry name" value="CARBOXYPHOSPHONOENOLPYRUVATE PHOSPHONOMUTASE-LIKE PROTEIN (AFU_ORTHOLOGUE AFUA_5G07230)"/>
    <property type="match status" value="1"/>
</dbReference>
<organism evidence="1 2">
    <name type="scientific">Deinococcus gobiensis (strain DSM 21396 / JCM 16679 / CGMCC 1.7299 / I-0)</name>
    <dbReference type="NCBI Taxonomy" id="745776"/>
    <lineage>
        <taxon>Bacteria</taxon>
        <taxon>Thermotogati</taxon>
        <taxon>Deinococcota</taxon>
        <taxon>Deinococci</taxon>
        <taxon>Deinococcales</taxon>
        <taxon>Deinococcaceae</taxon>
        <taxon>Deinococcus</taxon>
    </lineage>
</organism>
<evidence type="ECO:0000313" key="2">
    <source>
        <dbReference type="Proteomes" id="UP000007575"/>
    </source>
</evidence>
<dbReference type="Gene3D" id="3.20.20.60">
    <property type="entry name" value="Phosphoenolpyruvate-binding domains"/>
    <property type="match status" value="1"/>
</dbReference>
<dbReference type="eggNOG" id="COG2513">
    <property type="taxonomic scope" value="Bacteria"/>
</dbReference>